<feature type="region of interest" description="Disordered" evidence="1">
    <location>
        <begin position="81"/>
        <end position="103"/>
    </location>
</feature>
<evidence type="ECO:0000313" key="2">
    <source>
        <dbReference type="EMBL" id="KAJ1184532.1"/>
    </source>
</evidence>
<dbReference type="Proteomes" id="UP001066276">
    <property type="component" value="Chromosome 3_1"/>
</dbReference>
<evidence type="ECO:0000313" key="3">
    <source>
        <dbReference type="Proteomes" id="UP001066276"/>
    </source>
</evidence>
<keyword evidence="3" id="KW-1185">Reference proteome</keyword>
<accession>A0AAV7UA03</accession>
<organism evidence="2 3">
    <name type="scientific">Pleurodeles waltl</name>
    <name type="common">Iberian ribbed newt</name>
    <dbReference type="NCBI Taxonomy" id="8319"/>
    <lineage>
        <taxon>Eukaryota</taxon>
        <taxon>Metazoa</taxon>
        <taxon>Chordata</taxon>
        <taxon>Craniata</taxon>
        <taxon>Vertebrata</taxon>
        <taxon>Euteleostomi</taxon>
        <taxon>Amphibia</taxon>
        <taxon>Batrachia</taxon>
        <taxon>Caudata</taxon>
        <taxon>Salamandroidea</taxon>
        <taxon>Salamandridae</taxon>
        <taxon>Pleurodelinae</taxon>
        <taxon>Pleurodeles</taxon>
    </lineage>
</organism>
<comment type="caution">
    <text evidence="2">The sequence shown here is derived from an EMBL/GenBank/DDBJ whole genome shotgun (WGS) entry which is preliminary data.</text>
</comment>
<dbReference type="AlphaFoldDB" id="A0AAV7UA03"/>
<protein>
    <submittedName>
        <fullName evidence="2">Uncharacterized protein</fullName>
    </submittedName>
</protein>
<dbReference type="EMBL" id="JANPWB010000005">
    <property type="protein sequence ID" value="KAJ1184532.1"/>
    <property type="molecule type" value="Genomic_DNA"/>
</dbReference>
<gene>
    <name evidence="2" type="ORF">NDU88_001338</name>
</gene>
<sequence>MDVTGCRTFPERLGKGSAGACRAGRRRPSCSFKVTELKRKAETVTRDLALHGGVWAAQKIQPTPAYSGEDRANVHHSGEMQHVGVPVQDMMRGPETPIYHRHA</sequence>
<proteinExistence type="predicted"/>
<evidence type="ECO:0000256" key="1">
    <source>
        <dbReference type="SAM" id="MobiDB-lite"/>
    </source>
</evidence>
<reference evidence="2" key="1">
    <citation type="journal article" date="2022" name="bioRxiv">
        <title>Sequencing and chromosome-scale assembly of the giantPleurodeles waltlgenome.</title>
        <authorList>
            <person name="Brown T."/>
            <person name="Elewa A."/>
            <person name="Iarovenko S."/>
            <person name="Subramanian E."/>
            <person name="Araus A.J."/>
            <person name="Petzold A."/>
            <person name="Susuki M."/>
            <person name="Suzuki K.-i.T."/>
            <person name="Hayashi T."/>
            <person name="Toyoda A."/>
            <person name="Oliveira C."/>
            <person name="Osipova E."/>
            <person name="Leigh N.D."/>
            <person name="Simon A."/>
            <person name="Yun M.H."/>
        </authorList>
    </citation>
    <scope>NUCLEOTIDE SEQUENCE</scope>
    <source>
        <strain evidence="2">20211129_DDA</strain>
        <tissue evidence="2">Liver</tissue>
    </source>
</reference>
<name>A0AAV7UA03_PLEWA</name>